<dbReference type="EMBL" id="SLWQ01000008">
    <property type="protein sequence ID" value="TCO38235.1"/>
    <property type="molecule type" value="Genomic_DNA"/>
</dbReference>
<dbReference type="GO" id="GO:0005840">
    <property type="term" value="C:ribosome"/>
    <property type="evidence" value="ECO:0007669"/>
    <property type="project" value="UniProtKB-KW"/>
</dbReference>
<keyword evidence="5" id="KW-0689">Ribosomal protein</keyword>
<keyword evidence="5" id="KW-0687">Ribonucleoprotein</keyword>
<dbReference type="InterPro" id="IPR000182">
    <property type="entry name" value="GNAT_dom"/>
</dbReference>
<comment type="caution">
    <text evidence="5">The sequence shown here is derived from an EMBL/GenBank/DDBJ whole genome shotgun (WGS) entry which is preliminary data.</text>
</comment>
<accession>A0A4R2I6T2</accession>
<feature type="region of interest" description="Disordered" evidence="3">
    <location>
        <begin position="1"/>
        <end position="30"/>
    </location>
</feature>
<dbReference type="PROSITE" id="PS51186">
    <property type="entry name" value="GNAT"/>
    <property type="match status" value="1"/>
</dbReference>
<dbReference type="AlphaFoldDB" id="A0A4R2I6T2"/>
<keyword evidence="1" id="KW-0808">Transferase</keyword>
<dbReference type="InterPro" id="IPR016181">
    <property type="entry name" value="Acyl_CoA_acyltransferase"/>
</dbReference>
<dbReference type="PANTHER" id="PTHR43420">
    <property type="entry name" value="ACETYLTRANSFERASE"/>
    <property type="match status" value="1"/>
</dbReference>
<evidence type="ECO:0000256" key="3">
    <source>
        <dbReference type="SAM" id="MobiDB-lite"/>
    </source>
</evidence>
<evidence type="ECO:0000313" key="5">
    <source>
        <dbReference type="EMBL" id="TCO38235.1"/>
    </source>
</evidence>
<keyword evidence="6" id="KW-1185">Reference proteome</keyword>
<name>A0A4R2I6T2_9GAMM</name>
<evidence type="ECO:0000259" key="4">
    <source>
        <dbReference type="PROSITE" id="PS51186"/>
    </source>
</evidence>
<evidence type="ECO:0000313" key="6">
    <source>
        <dbReference type="Proteomes" id="UP000294862"/>
    </source>
</evidence>
<dbReference type="Gene3D" id="3.40.630.30">
    <property type="match status" value="1"/>
</dbReference>
<keyword evidence="2" id="KW-0012">Acyltransferase</keyword>
<sequence length="191" mass="21677">MSRGRSVRRGRARPPGSPVSRADAPLPPDPVLRELRADDDALLYRIYAGTRIEELAPLGWSEAQLESFLRMQHVAQHTDYWRNYDTSRFRVVTCDGQDVGRLYVERRPGALDIIDIALLPEHRGRGIGTRLLEALACEADADALTMQIHVEHANPAQRLYLRHGFEFVDEGGPVYRLMERRPRAPRAEKAA</sequence>
<dbReference type="GO" id="GO:0016747">
    <property type="term" value="F:acyltransferase activity, transferring groups other than amino-acyl groups"/>
    <property type="evidence" value="ECO:0007669"/>
    <property type="project" value="InterPro"/>
</dbReference>
<evidence type="ECO:0000256" key="1">
    <source>
        <dbReference type="ARBA" id="ARBA00022679"/>
    </source>
</evidence>
<feature type="compositionally biased region" description="Basic residues" evidence="3">
    <location>
        <begin position="1"/>
        <end position="12"/>
    </location>
</feature>
<dbReference type="InterPro" id="IPR050680">
    <property type="entry name" value="YpeA/RimI_acetyltransf"/>
</dbReference>
<evidence type="ECO:0000256" key="2">
    <source>
        <dbReference type="ARBA" id="ARBA00023315"/>
    </source>
</evidence>
<protein>
    <submittedName>
        <fullName evidence="5">Ribosomal protein S18 acetylase RimI-like enzyme</fullName>
    </submittedName>
</protein>
<proteinExistence type="predicted"/>
<dbReference type="CDD" id="cd04301">
    <property type="entry name" value="NAT_SF"/>
    <property type="match status" value="1"/>
</dbReference>
<dbReference type="Pfam" id="PF13508">
    <property type="entry name" value="Acetyltransf_7"/>
    <property type="match status" value="1"/>
</dbReference>
<gene>
    <name evidence="5" type="ORF">EV148_10871</name>
</gene>
<reference evidence="5 6" key="1">
    <citation type="journal article" date="2015" name="Stand. Genomic Sci.">
        <title>Genomic Encyclopedia of Bacterial and Archaeal Type Strains, Phase III: the genomes of soil and plant-associated and newly described type strains.</title>
        <authorList>
            <person name="Whitman W.B."/>
            <person name="Woyke T."/>
            <person name="Klenk H.P."/>
            <person name="Zhou Y."/>
            <person name="Lilburn T.G."/>
            <person name="Beck B.J."/>
            <person name="De Vos P."/>
            <person name="Vandamme P."/>
            <person name="Eisen J.A."/>
            <person name="Garrity G."/>
            <person name="Hugenholtz P."/>
            <person name="Kyrpides N.C."/>
        </authorList>
    </citation>
    <scope>NUCLEOTIDE SEQUENCE [LARGE SCALE GENOMIC DNA]</scope>
    <source>
        <strain evidence="5 6">A3</strain>
    </source>
</reference>
<organism evidence="5 6">
    <name type="scientific">Dokdonella fugitiva</name>
    <dbReference type="NCBI Taxonomy" id="328517"/>
    <lineage>
        <taxon>Bacteria</taxon>
        <taxon>Pseudomonadati</taxon>
        <taxon>Pseudomonadota</taxon>
        <taxon>Gammaproteobacteria</taxon>
        <taxon>Lysobacterales</taxon>
        <taxon>Rhodanobacteraceae</taxon>
        <taxon>Dokdonella</taxon>
    </lineage>
</organism>
<feature type="domain" description="N-acetyltransferase" evidence="4">
    <location>
        <begin position="30"/>
        <end position="183"/>
    </location>
</feature>
<dbReference type="SUPFAM" id="SSF55729">
    <property type="entry name" value="Acyl-CoA N-acyltransferases (Nat)"/>
    <property type="match status" value="1"/>
</dbReference>
<dbReference type="Proteomes" id="UP000294862">
    <property type="component" value="Unassembled WGS sequence"/>
</dbReference>